<feature type="transmembrane region" description="Helical" evidence="2">
    <location>
        <begin position="265"/>
        <end position="291"/>
    </location>
</feature>
<feature type="transmembrane region" description="Helical" evidence="2">
    <location>
        <begin position="303"/>
        <end position="324"/>
    </location>
</feature>
<feature type="compositionally biased region" description="Basic and acidic residues" evidence="1">
    <location>
        <begin position="1"/>
        <end position="10"/>
    </location>
</feature>
<feature type="transmembrane region" description="Helical" evidence="2">
    <location>
        <begin position="330"/>
        <end position="351"/>
    </location>
</feature>
<feature type="region of interest" description="Disordered" evidence="1">
    <location>
        <begin position="1"/>
        <end position="52"/>
    </location>
</feature>
<reference evidence="3" key="1">
    <citation type="submission" date="2021-01" db="EMBL/GenBank/DDBJ databases">
        <authorList>
            <person name="Corre E."/>
            <person name="Pelletier E."/>
            <person name="Niang G."/>
            <person name="Scheremetjew M."/>
            <person name="Finn R."/>
            <person name="Kale V."/>
            <person name="Holt S."/>
            <person name="Cochrane G."/>
            <person name="Meng A."/>
            <person name="Brown T."/>
            <person name="Cohen L."/>
        </authorList>
    </citation>
    <scope>NUCLEOTIDE SEQUENCE</scope>
    <source>
        <strain evidence="3">NIES-2562</strain>
    </source>
</reference>
<feature type="compositionally biased region" description="Polar residues" evidence="1">
    <location>
        <begin position="137"/>
        <end position="147"/>
    </location>
</feature>
<organism evidence="3">
    <name type="scientific">Palpitomonas bilix</name>
    <dbReference type="NCBI Taxonomy" id="652834"/>
    <lineage>
        <taxon>Eukaryota</taxon>
        <taxon>Eukaryota incertae sedis</taxon>
    </lineage>
</organism>
<feature type="compositionally biased region" description="Basic and acidic residues" evidence="1">
    <location>
        <begin position="168"/>
        <end position="194"/>
    </location>
</feature>
<evidence type="ECO:0008006" key="4">
    <source>
        <dbReference type="Google" id="ProtNLM"/>
    </source>
</evidence>
<dbReference type="EMBL" id="HBIB01032839">
    <property type="protein sequence ID" value="CAE0259051.1"/>
    <property type="molecule type" value="Transcribed_RNA"/>
</dbReference>
<feature type="region of interest" description="Disordered" evidence="1">
    <location>
        <begin position="114"/>
        <end position="194"/>
    </location>
</feature>
<feature type="transmembrane region" description="Helical" evidence="2">
    <location>
        <begin position="371"/>
        <end position="392"/>
    </location>
</feature>
<keyword evidence="2" id="KW-1133">Transmembrane helix</keyword>
<proteinExistence type="predicted"/>
<gene>
    <name evidence="3" type="ORF">PBIL07802_LOCUS21318</name>
</gene>
<evidence type="ECO:0000256" key="1">
    <source>
        <dbReference type="SAM" id="MobiDB-lite"/>
    </source>
</evidence>
<name>A0A7S3GA42_9EUKA</name>
<dbReference type="GO" id="GO:0005216">
    <property type="term" value="F:monoatomic ion channel activity"/>
    <property type="evidence" value="ECO:0007669"/>
    <property type="project" value="InterPro"/>
</dbReference>
<keyword evidence="2" id="KW-0472">Membrane</keyword>
<feature type="compositionally biased region" description="Low complexity" evidence="1">
    <location>
        <begin position="11"/>
        <end position="26"/>
    </location>
</feature>
<dbReference type="Gene3D" id="1.10.287.70">
    <property type="match status" value="1"/>
</dbReference>
<feature type="region of interest" description="Disordered" evidence="1">
    <location>
        <begin position="658"/>
        <end position="795"/>
    </location>
</feature>
<feature type="transmembrane region" description="Helical" evidence="2">
    <location>
        <begin position="623"/>
        <end position="645"/>
    </location>
</feature>
<dbReference type="SUPFAM" id="SSF81324">
    <property type="entry name" value="Voltage-gated potassium channels"/>
    <property type="match status" value="1"/>
</dbReference>
<feature type="compositionally biased region" description="Basic and acidic residues" evidence="1">
    <location>
        <begin position="778"/>
        <end position="795"/>
    </location>
</feature>
<evidence type="ECO:0000313" key="3">
    <source>
        <dbReference type="EMBL" id="CAE0259051.1"/>
    </source>
</evidence>
<protein>
    <recommendedName>
        <fullName evidence="4">Polycystin cation channel PKD1/PKD2 domain-containing protein</fullName>
    </recommendedName>
</protein>
<keyword evidence="2" id="KW-0812">Transmembrane</keyword>
<evidence type="ECO:0000256" key="2">
    <source>
        <dbReference type="SAM" id="Phobius"/>
    </source>
</evidence>
<dbReference type="AlphaFoldDB" id="A0A7S3GA42"/>
<sequence>MARKEGERGRAATTSPSPSPYPAQTARNCVPPPTSIPTSTAQSATSPLLPSSLLALPSLSSRRRLTSAELDEVEAIEWGTDRDTAVRRAVHALKRRWKRWTMWAGVSRRGGERGELELADMQSPSSNEKGGVGEQYASHTSLTSTPLSKYHADVNERRSKTTTSMGGKCEKEEEEEKKGGTNRSNEERKSKAEADPALAKLVQRGRARIRRLHVFDIFVDCIGLLLYLIYSLPIIIDRSQQAFAQRANLGLPSAIGLPAAELSGLFAVSVTGLILLYTFLAVIALLIFLYYRGVKAMRGSMERVLQLVVITIALIGEGFYMLSGADRPDLFLAGTALQSGAISLFLLKLLLRVRAVRVILRQTGRAMLRVLPVLLILVTTLVWFAIFGMSLLSQNAVDFDPLQVVWTCQTNHSALLEEATRMGVYLPDMSIPISNGDMGLTERVCFSANAEFGSPLRECGCTFLPQLGKCGYYPYLSLFSNLTELSKSNKGATSYLANARVACTDLFRNSTATHPTCFGTSFGLNLPLFSTSATASNPLYEGCLLYIPFCEPPSWYNAKGVYQNASNYAATYGEYLTAISHCPSSTMFSTFGDAMFNLLWFARGRLEVMRDAVDAYPSFSARYFLAIAFFIVFLFLEGYILLAMVTSTITSVVLKSDKSGYEKEEEGSDGEKRERKEREEKKERKDKEENRGEHEKEVGMNAVKISRARRKKSDESDRGSKSTLSPLYESHPPPPPPSSQPLGGGGMQVREEEAVKDGKERGEEKEKDSVSALLSHLHSVESRMERMERKMDEQERAVSKILELLSALST</sequence>
<feature type="compositionally biased region" description="Basic and acidic residues" evidence="1">
    <location>
        <begin position="749"/>
        <end position="769"/>
    </location>
</feature>
<feature type="compositionally biased region" description="Low complexity" evidence="1">
    <location>
        <begin position="43"/>
        <end position="52"/>
    </location>
</feature>
<dbReference type="GO" id="GO:0016020">
    <property type="term" value="C:membrane"/>
    <property type="evidence" value="ECO:0007669"/>
    <property type="project" value="UniProtKB-SubCell"/>
</dbReference>
<accession>A0A7S3GA42</accession>
<feature type="compositionally biased region" description="Basic and acidic residues" evidence="1">
    <location>
        <begin position="150"/>
        <end position="159"/>
    </location>
</feature>
<feature type="transmembrane region" description="Helical" evidence="2">
    <location>
        <begin position="214"/>
        <end position="236"/>
    </location>
</feature>
<feature type="compositionally biased region" description="Basic and acidic residues" evidence="1">
    <location>
        <begin position="669"/>
        <end position="698"/>
    </location>
</feature>